<dbReference type="InterPro" id="IPR004600">
    <property type="entry name" value="TFIIH_Tfb4/GTF2H3"/>
</dbReference>
<evidence type="ECO:0000256" key="5">
    <source>
        <dbReference type="ARBA" id="ARBA00022771"/>
    </source>
</evidence>
<keyword evidence="3 11" id="KW-0479">Metal-binding</keyword>
<dbReference type="Gene3D" id="3.40.50.410">
    <property type="entry name" value="von Willebrand factor, type A domain"/>
    <property type="match status" value="1"/>
</dbReference>
<dbReference type="Proteomes" id="UP001628156">
    <property type="component" value="Unassembled WGS sequence"/>
</dbReference>
<evidence type="ECO:0000256" key="4">
    <source>
        <dbReference type="ARBA" id="ARBA00022763"/>
    </source>
</evidence>
<name>A0ABQ0DDW6_9EUKA</name>
<proteinExistence type="inferred from homology"/>
<evidence type="ECO:0000313" key="12">
    <source>
        <dbReference type="EMBL" id="GAB1221052.1"/>
    </source>
</evidence>
<comment type="subcellular location">
    <subcellularLocation>
        <location evidence="1 11">Nucleus</location>
    </subcellularLocation>
</comment>
<dbReference type="SUPFAM" id="SSF53300">
    <property type="entry name" value="vWA-like"/>
    <property type="match status" value="1"/>
</dbReference>
<evidence type="ECO:0000256" key="1">
    <source>
        <dbReference type="ARBA" id="ARBA00004123"/>
    </source>
</evidence>
<evidence type="ECO:0000256" key="8">
    <source>
        <dbReference type="ARBA" id="ARBA00023163"/>
    </source>
</evidence>
<protein>
    <recommendedName>
        <fullName evidence="11">General transcription factor IIH subunit 3</fullName>
    </recommendedName>
    <alternativeName>
        <fullName evidence="11">TFIIH basal transcription factor complex subunit 3</fullName>
    </alternativeName>
</protein>
<keyword evidence="7 11" id="KW-0805">Transcription regulation</keyword>
<comment type="similarity">
    <text evidence="2 11">Belongs to the TFB4 family.</text>
</comment>
<dbReference type="EMBL" id="BAAFRS010000063">
    <property type="protein sequence ID" value="GAB1221052.1"/>
    <property type="molecule type" value="Genomic_DNA"/>
</dbReference>
<dbReference type="PANTHER" id="PTHR12831:SF0">
    <property type="entry name" value="GENERAL TRANSCRIPTION FACTOR IIH SUBUNIT 3"/>
    <property type="match status" value="1"/>
</dbReference>
<comment type="caution">
    <text evidence="12">The sequence shown here is derived from an EMBL/GenBank/DDBJ whole genome shotgun (WGS) entry which is preliminary data.</text>
</comment>
<keyword evidence="4 11" id="KW-0227">DNA damage</keyword>
<evidence type="ECO:0000256" key="2">
    <source>
        <dbReference type="ARBA" id="ARBA00005273"/>
    </source>
</evidence>
<dbReference type="PANTHER" id="PTHR12831">
    <property type="entry name" value="TRANSCRIPTION INITIATION FACTOR IIH TFIIH , POLYPEPTIDE 3-RELATED"/>
    <property type="match status" value="1"/>
</dbReference>
<keyword evidence="6 11" id="KW-0862">Zinc</keyword>
<comment type="subunit">
    <text evidence="11">Component of the 7-subunit TFIIH core complex composed of XPB/repB, XPD/repD, gtf2h1, gtf2h2, gtf2h3, gtf2h4 and gtf2h5, which is active in NER. The core complex associates with the 3-subunit CDK-activating kinase (CAK) module composed of cycH/cyclin H, cdk7 and mnat1 to form the 10-subunit holoenzyme (holo-TFIIH) active in transcription.</text>
</comment>
<gene>
    <name evidence="12" type="ORF">ENUP19_0063G0007</name>
</gene>
<evidence type="ECO:0000256" key="7">
    <source>
        <dbReference type="ARBA" id="ARBA00023015"/>
    </source>
</evidence>
<comment type="function">
    <text evidence="11">Component of the general transcription and DNA repair factor IIH (TFIIH) core complex, which is involved in general and transcription-coupled nucleotide excision repair (NER) of damaged DNA and, when complexed to CAK, in RNA transcription by RNA polymerase II. In NER, TFIIH acts by opening DNA around the lesion to allow the excision of the damaged oligonucleotide and its replacement by a new DNA fragment. In transcription, TFIIH has an essential role in transcription initiation. When the pre-initiation complex (PIC) has been established, TFIIH is required for promoter opening and promoter escape. Phosphorylation of the C-terminal tail (CTD) of the largest subunit of RNA polymerase II by the kinase module CAK controls the initiation of transcription.</text>
</comment>
<evidence type="ECO:0000256" key="9">
    <source>
        <dbReference type="ARBA" id="ARBA00023204"/>
    </source>
</evidence>
<accession>A0ABQ0DDW6</accession>
<organism evidence="12 13">
    <name type="scientific">Entamoeba nuttalli</name>
    <dbReference type="NCBI Taxonomy" id="412467"/>
    <lineage>
        <taxon>Eukaryota</taxon>
        <taxon>Amoebozoa</taxon>
        <taxon>Evosea</taxon>
        <taxon>Archamoebae</taxon>
        <taxon>Mastigamoebida</taxon>
        <taxon>Entamoebidae</taxon>
        <taxon>Entamoeba</taxon>
    </lineage>
</organism>
<sequence length="263" mass="29687">MQKQQSTLIKQSLPMICGILLDATFFVHNNRKLNVEEIREYVNIINSFIRVLKEIHDNSSIFTIVYAGKSVFVKESDRGELTTSIAEAIKEVLNDKFLVNEPNLSSAMSLALTTINKDGKLQPDVQKKIIVVSTPFESSPKFIPLMNCVFAAQRIKTTIDTIVLSVIETRCTFCQQASYLTNGIYNTATLQSLFPRLLSNNTSDCDTEKIIRVTGNQQPAIDWKLWCFHCKKPLDHGYVCSSCFGIYCEKQKGRCPTCGAYFE</sequence>
<evidence type="ECO:0000256" key="6">
    <source>
        <dbReference type="ARBA" id="ARBA00022833"/>
    </source>
</evidence>
<dbReference type="InterPro" id="IPR036465">
    <property type="entry name" value="vWFA_dom_sf"/>
</dbReference>
<evidence type="ECO:0000313" key="13">
    <source>
        <dbReference type="Proteomes" id="UP001628156"/>
    </source>
</evidence>
<keyword evidence="5 11" id="KW-0863">Zinc-finger</keyword>
<evidence type="ECO:0000256" key="3">
    <source>
        <dbReference type="ARBA" id="ARBA00022723"/>
    </source>
</evidence>
<reference evidence="12 13" key="1">
    <citation type="journal article" date="2019" name="PLoS Negl. Trop. Dis.">
        <title>Whole genome sequencing of Entamoeba nuttalli reveals mammalian host-related molecular signatures and a novel octapeptide-repeat surface protein.</title>
        <authorList>
            <person name="Tanaka M."/>
            <person name="Makiuchi T."/>
            <person name="Komiyama T."/>
            <person name="Shiina T."/>
            <person name="Osaki K."/>
            <person name="Tachibana H."/>
        </authorList>
    </citation>
    <scope>NUCLEOTIDE SEQUENCE [LARGE SCALE GENOMIC DNA]</scope>
    <source>
        <strain evidence="12 13">P19-061405</strain>
    </source>
</reference>
<keyword evidence="13" id="KW-1185">Reference proteome</keyword>
<dbReference type="Pfam" id="PF03850">
    <property type="entry name" value="Tfb4"/>
    <property type="match status" value="1"/>
</dbReference>
<keyword evidence="10 11" id="KW-0539">Nucleus</keyword>
<evidence type="ECO:0000256" key="10">
    <source>
        <dbReference type="ARBA" id="ARBA00023242"/>
    </source>
</evidence>
<evidence type="ECO:0000256" key="11">
    <source>
        <dbReference type="RuleBase" id="RU368090"/>
    </source>
</evidence>
<keyword evidence="9 11" id="KW-0234">DNA repair</keyword>
<keyword evidence="8 11" id="KW-0804">Transcription</keyword>